<dbReference type="PANTHER" id="PTHR11088:SF89">
    <property type="entry name" value="TRNA DIMETHYLALLYLTRANSFERASE"/>
    <property type="match status" value="1"/>
</dbReference>
<dbReference type="Gene3D" id="1.10.20.140">
    <property type="match status" value="1"/>
</dbReference>
<sequence length="516" mass="59798">MALRSVLSSKIPMVIILGATGTGKTKLGVELAQKLGTEVISADSMQIYKGLDIVTAKASRQERELVKHHLLDILEPHQVFTVVDFRARSLKIIDNLTKQGKIPIIVGGTNYYIESIVYQILVEHTDDTEELLWDRSKRKRDFYETDPINEESNKKLAKESDNPKNVVVLKQETEDKSEKQNLEDQESILNSEIKDNISFTKYEEDKVIDRETLKQDVDNESKFTNEEIHSKLKAIDPVMASRLHPNNRRKILRAIEVWLKTGRRHSEVLDEQKTSEGQLRRPGATIILWLKCEQSVHDERLNARVDSMLEEGLIDELLDFHDRHNKQRMDGNPPDYTKGVFQTLGLKEFHQYLMLPAEEKNTEEGKKLLQESIANMKLGTRRYARRQNKMVRGRFLEHPSREVPPIYELDTTDLTKWDEEVKNKAFNIIDSFINASPCQHEPLKQFISDDKRSIDGHSSNYCDVCERLIIGDKEFSIHLNSHKHMRVIKRKKRIALQLEKQKLAAKPGNYEKLESE</sequence>
<protein>
    <submittedName>
        <fullName evidence="6">tRNA dimethylallyltransferase isoform X1</fullName>
    </submittedName>
</protein>
<dbReference type="AlphaFoldDB" id="A0A6J1MSQ6"/>
<keyword evidence="3" id="KW-0547">Nucleotide-binding</keyword>
<dbReference type="Pfam" id="PF01715">
    <property type="entry name" value="IPPT"/>
    <property type="match status" value="2"/>
</dbReference>
<dbReference type="Proteomes" id="UP001652582">
    <property type="component" value="Chromosome 15"/>
</dbReference>
<gene>
    <name evidence="6" type="primary">LOC112046289</name>
</gene>
<keyword evidence="5" id="KW-1185">Reference proteome</keyword>
<evidence type="ECO:0000256" key="3">
    <source>
        <dbReference type="ARBA" id="ARBA00022741"/>
    </source>
</evidence>
<dbReference type="Gene3D" id="3.30.160.60">
    <property type="entry name" value="Classic Zinc Finger"/>
    <property type="match status" value="1"/>
</dbReference>
<evidence type="ECO:0000313" key="5">
    <source>
        <dbReference type="Proteomes" id="UP001652582"/>
    </source>
</evidence>
<evidence type="ECO:0000256" key="1">
    <source>
        <dbReference type="ARBA" id="ARBA00005842"/>
    </source>
</evidence>
<dbReference type="SUPFAM" id="SSF52540">
    <property type="entry name" value="P-loop containing nucleoside triphosphate hydrolases"/>
    <property type="match status" value="2"/>
</dbReference>
<comment type="similarity">
    <text evidence="1">Belongs to the IPP transferase family.</text>
</comment>
<dbReference type="InterPro" id="IPR036236">
    <property type="entry name" value="Znf_C2H2_sf"/>
</dbReference>
<reference evidence="6" key="1">
    <citation type="submission" date="2025-08" db="UniProtKB">
        <authorList>
            <consortium name="RefSeq"/>
        </authorList>
    </citation>
    <scope>IDENTIFICATION</scope>
</reference>
<dbReference type="GO" id="GO:0006400">
    <property type="term" value="P:tRNA modification"/>
    <property type="evidence" value="ECO:0007669"/>
    <property type="project" value="TreeGrafter"/>
</dbReference>
<evidence type="ECO:0000313" key="6">
    <source>
        <dbReference type="RefSeq" id="XP_023938655.1"/>
    </source>
</evidence>
<dbReference type="GeneID" id="112046289"/>
<dbReference type="InterPro" id="IPR018022">
    <property type="entry name" value="IPT"/>
</dbReference>
<organism evidence="5 6">
    <name type="scientific">Bicyclus anynana</name>
    <name type="common">Squinting bush brown butterfly</name>
    <dbReference type="NCBI Taxonomy" id="110368"/>
    <lineage>
        <taxon>Eukaryota</taxon>
        <taxon>Metazoa</taxon>
        <taxon>Ecdysozoa</taxon>
        <taxon>Arthropoda</taxon>
        <taxon>Hexapoda</taxon>
        <taxon>Insecta</taxon>
        <taxon>Pterygota</taxon>
        <taxon>Neoptera</taxon>
        <taxon>Endopterygota</taxon>
        <taxon>Lepidoptera</taxon>
        <taxon>Glossata</taxon>
        <taxon>Ditrysia</taxon>
        <taxon>Papilionoidea</taxon>
        <taxon>Nymphalidae</taxon>
        <taxon>Satyrinae</taxon>
        <taxon>Satyrini</taxon>
        <taxon>Mycalesina</taxon>
        <taxon>Bicyclus</taxon>
    </lineage>
</organism>
<name>A0A6J1MSQ6_BICAN</name>
<dbReference type="GO" id="GO:0005739">
    <property type="term" value="C:mitochondrion"/>
    <property type="evidence" value="ECO:0007669"/>
    <property type="project" value="TreeGrafter"/>
</dbReference>
<proteinExistence type="inferred from homology"/>
<accession>A0A6J1MSQ6</accession>
<dbReference type="KEGG" id="bany:112046289"/>
<dbReference type="RefSeq" id="XP_023938655.1">
    <property type="nucleotide sequence ID" value="XM_024082887.2"/>
</dbReference>
<dbReference type="HAMAP" id="MF_00185">
    <property type="entry name" value="IPP_trans"/>
    <property type="match status" value="1"/>
</dbReference>
<keyword evidence="2" id="KW-0808">Transferase</keyword>
<dbReference type="PANTHER" id="PTHR11088">
    <property type="entry name" value="TRNA DIMETHYLALLYLTRANSFERASE"/>
    <property type="match status" value="1"/>
</dbReference>
<dbReference type="OrthoDB" id="775260at2759"/>
<dbReference type="GO" id="GO:0052381">
    <property type="term" value="F:tRNA dimethylallyltransferase activity"/>
    <property type="evidence" value="ECO:0007669"/>
    <property type="project" value="InterPro"/>
</dbReference>
<keyword evidence="4" id="KW-0067">ATP-binding</keyword>
<dbReference type="InterPro" id="IPR027417">
    <property type="entry name" value="P-loop_NTPase"/>
</dbReference>
<evidence type="ECO:0000256" key="2">
    <source>
        <dbReference type="ARBA" id="ARBA00022679"/>
    </source>
</evidence>
<dbReference type="InterPro" id="IPR039657">
    <property type="entry name" value="Dimethylallyltransferase"/>
</dbReference>
<dbReference type="Gene3D" id="3.40.50.300">
    <property type="entry name" value="P-loop containing nucleotide triphosphate hydrolases"/>
    <property type="match status" value="1"/>
</dbReference>
<dbReference type="SUPFAM" id="SSF57667">
    <property type="entry name" value="beta-beta-alpha zinc fingers"/>
    <property type="match status" value="1"/>
</dbReference>
<evidence type="ECO:0000256" key="4">
    <source>
        <dbReference type="ARBA" id="ARBA00022840"/>
    </source>
</evidence>
<dbReference type="GO" id="GO:0005524">
    <property type="term" value="F:ATP binding"/>
    <property type="evidence" value="ECO:0007669"/>
    <property type="project" value="UniProtKB-KW"/>
</dbReference>